<dbReference type="Proteomes" id="UP000887116">
    <property type="component" value="Unassembled WGS sequence"/>
</dbReference>
<proteinExistence type="predicted"/>
<dbReference type="OrthoDB" id="6431769at2759"/>
<sequence>MRNILTSSAVLDLVASIVTGNNNSASVNGRGKPFLSQTQKSTESILLHVIIKMTTKFPSVHVTYGSQTFISNSARTEFLNNVCEKYNLNKDQIEIYDIETCKTINVKDLRDFMKVEIKKKNHPPITKINGKSYASNASTSKMPNLEVLNKKLIDNSALNGLERAYLIDCLKNFSNPLKRKNDTVAVNQDARPEMKNRKVQVDAANLIAHRATSTQTDELINYQPPLNNSTLTNDIIIQSKKLAASEKVDSVKATDLMVKSFDKRRNFILIERPAVSFVKEKFPLLFSCTEVRNELDRIFYTGKSQEFISNIKKYAPHILSAARDDDPLLETTQEKMKSFQTPAQREYAQEVGAILMVSSLMHEKRNYLKLLDHCYDISNFPYIETLSKLEEIFFDQHIYKVYAENLLLCEASDLKEALLCLIASYFIFNIKYPDTSFRTLVVFEKLFLEASDTDENEIDISVIQIIRSIQLKQQARGS</sequence>
<organism evidence="2 3">
    <name type="scientific">Trichonephila clavata</name>
    <name type="common">Joro spider</name>
    <name type="synonym">Nephila clavata</name>
    <dbReference type="NCBI Taxonomy" id="2740835"/>
    <lineage>
        <taxon>Eukaryota</taxon>
        <taxon>Metazoa</taxon>
        <taxon>Ecdysozoa</taxon>
        <taxon>Arthropoda</taxon>
        <taxon>Chelicerata</taxon>
        <taxon>Arachnida</taxon>
        <taxon>Araneae</taxon>
        <taxon>Araneomorphae</taxon>
        <taxon>Entelegynae</taxon>
        <taxon>Araneoidea</taxon>
        <taxon>Nephilidae</taxon>
        <taxon>Trichonephila</taxon>
    </lineage>
</organism>
<dbReference type="EMBL" id="BMAO01020232">
    <property type="protein sequence ID" value="GFQ65837.1"/>
    <property type="molecule type" value="Genomic_DNA"/>
</dbReference>
<feature type="chain" id="PRO_5036474937" evidence="1">
    <location>
        <begin position="21"/>
        <end position="478"/>
    </location>
</feature>
<protein>
    <submittedName>
        <fullName evidence="2">DUF5641 domain-containing protein</fullName>
    </submittedName>
</protein>
<reference evidence="2" key="1">
    <citation type="submission" date="2020-07" db="EMBL/GenBank/DDBJ databases">
        <title>Multicomponent nature underlies the extraordinary mechanical properties of spider dragline silk.</title>
        <authorList>
            <person name="Kono N."/>
            <person name="Nakamura H."/>
            <person name="Mori M."/>
            <person name="Yoshida Y."/>
            <person name="Ohtoshi R."/>
            <person name="Malay A.D."/>
            <person name="Moran D.A.P."/>
            <person name="Tomita M."/>
            <person name="Numata K."/>
            <person name="Arakawa K."/>
        </authorList>
    </citation>
    <scope>NUCLEOTIDE SEQUENCE</scope>
</reference>
<feature type="signal peptide" evidence="1">
    <location>
        <begin position="1"/>
        <end position="20"/>
    </location>
</feature>
<keyword evidence="3" id="KW-1185">Reference proteome</keyword>
<evidence type="ECO:0000313" key="2">
    <source>
        <dbReference type="EMBL" id="GFQ65837.1"/>
    </source>
</evidence>
<name>A0A8X6H2H6_TRICU</name>
<evidence type="ECO:0000313" key="3">
    <source>
        <dbReference type="Proteomes" id="UP000887116"/>
    </source>
</evidence>
<dbReference type="PANTHER" id="PTHR31025:SF9">
    <property type="entry name" value="SI:DKEY-286J15.1"/>
    <property type="match status" value="1"/>
</dbReference>
<evidence type="ECO:0000256" key="1">
    <source>
        <dbReference type="SAM" id="SignalP"/>
    </source>
</evidence>
<keyword evidence="1" id="KW-0732">Signal</keyword>
<gene>
    <name evidence="2" type="primary">AVEN_32713_1</name>
    <name evidence="2" type="ORF">TNCT_52971</name>
</gene>
<dbReference type="AlphaFoldDB" id="A0A8X6H2H6"/>
<comment type="caution">
    <text evidence="2">The sequence shown here is derived from an EMBL/GenBank/DDBJ whole genome shotgun (WGS) entry which is preliminary data.</text>
</comment>
<accession>A0A8X6H2H6</accession>
<dbReference type="PANTHER" id="PTHR31025">
    <property type="entry name" value="SI:CH211-196P9.1-RELATED"/>
    <property type="match status" value="1"/>
</dbReference>